<gene>
    <name evidence="10" type="ORF">HRG_08517</name>
</gene>
<evidence type="ECO:0000256" key="8">
    <source>
        <dbReference type="ARBA" id="ARBA00023136"/>
    </source>
</evidence>
<comment type="similarity">
    <text evidence="2">Belongs to the oligopeptide OPT transporter family.</text>
</comment>
<keyword evidence="5" id="KW-0571">Peptide transport</keyword>
<dbReference type="Pfam" id="PF03169">
    <property type="entry name" value="OPT"/>
    <property type="match status" value="1"/>
</dbReference>
<dbReference type="Proteomes" id="UP000824596">
    <property type="component" value="Unassembled WGS sequence"/>
</dbReference>
<dbReference type="InterPro" id="IPR004813">
    <property type="entry name" value="OPT"/>
</dbReference>
<evidence type="ECO:0000256" key="7">
    <source>
        <dbReference type="ARBA" id="ARBA00022989"/>
    </source>
</evidence>
<feature type="transmembrane region" description="Helical" evidence="9">
    <location>
        <begin position="176"/>
        <end position="198"/>
    </location>
</feature>
<dbReference type="NCBIfam" id="TIGR00728">
    <property type="entry name" value="OPT_sfam"/>
    <property type="match status" value="1"/>
</dbReference>
<keyword evidence="6" id="KW-0653">Protein transport</keyword>
<dbReference type="RefSeq" id="XP_044717875.1">
    <property type="nucleotide sequence ID" value="XM_044866988.1"/>
</dbReference>
<evidence type="ECO:0000256" key="3">
    <source>
        <dbReference type="ARBA" id="ARBA00022448"/>
    </source>
</evidence>
<keyword evidence="11" id="KW-1185">Reference proteome</keyword>
<dbReference type="AlphaFoldDB" id="A0A9P8MS09"/>
<dbReference type="GO" id="GO:0016020">
    <property type="term" value="C:membrane"/>
    <property type="evidence" value="ECO:0007669"/>
    <property type="project" value="UniProtKB-SubCell"/>
</dbReference>
<evidence type="ECO:0000256" key="9">
    <source>
        <dbReference type="SAM" id="Phobius"/>
    </source>
</evidence>
<keyword evidence="7 9" id="KW-1133">Transmembrane helix</keyword>
<evidence type="ECO:0000256" key="2">
    <source>
        <dbReference type="ARBA" id="ARBA00008807"/>
    </source>
</evidence>
<evidence type="ECO:0000256" key="6">
    <source>
        <dbReference type="ARBA" id="ARBA00022927"/>
    </source>
</evidence>
<dbReference type="InterPro" id="IPR004648">
    <property type="entry name" value="Oligpept_transpt"/>
</dbReference>
<comment type="subcellular location">
    <subcellularLocation>
        <location evidence="1">Membrane</location>
        <topology evidence="1">Multi-pass membrane protein</topology>
    </subcellularLocation>
</comment>
<feature type="transmembrane region" description="Helical" evidence="9">
    <location>
        <begin position="40"/>
        <end position="60"/>
    </location>
</feature>
<dbReference type="EMBL" id="JAIZPD010000010">
    <property type="protein sequence ID" value="KAH0960362.1"/>
    <property type="molecule type" value="Genomic_DNA"/>
</dbReference>
<evidence type="ECO:0000313" key="10">
    <source>
        <dbReference type="EMBL" id="KAH0960362.1"/>
    </source>
</evidence>
<protein>
    <submittedName>
        <fullName evidence="10">OPT oligopeptide transporter protein</fullName>
    </submittedName>
</protein>
<dbReference type="OrthoDB" id="9986677at2759"/>
<sequence length="351" mass="40709">MAISVLESLWMMQSLKPSRIAEVRAVVDNHDDPNTPVSTIRAWTLGCLFSVFLSFVNQLFSIRQPAIRFDTNIAQLLAFPLGKAWERWMPKYEFTMPFTGQKVNLNPGRFNKKEHMLIAIMANTSRSLPYTNYIIWTQVLPQYFNQQYARNFGYMFLNAFATNFIGYGLAGLTRRFLVYPSYCVWPMSLVTIALNTALHNEENQSVMGPFKKKWSMSRYRFFLYTFAAMFVYFWFPNYLFQVLSYFTWMTWIAPENLNLNILTGMHNGLGLFNPIPTFDWNVICFSTDPLMIPSFATFNAVAGMFITGLFVLGVWYTLYNVSRTLDDRGMFDLTKYMDYSAPQGGDLLKAV</sequence>
<name>A0A9P8MS09_9HYPO</name>
<keyword evidence="3" id="KW-0813">Transport</keyword>
<proteinExistence type="inferred from homology"/>
<organism evidence="10 11">
    <name type="scientific">Hirsutella rhossiliensis</name>
    <dbReference type="NCBI Taxonomy" id="111463"/>
    <lineage>
        <taxon>Eukaryota</taxon>
        <taxon>Fungi</taxon>
        <taxon>Dikarya</taxon>
        <taxon>Ascomycota</taxon>
        <taxon>Pezizomycotina</taxon>
        <taxon>Sordariomycetes</taxon>
        <taxon>Hypocreomycetidae</taxon>
        <taxon>Hypocreales</taxon>
        <taxon>Ophiocordycipitaceae</taxon>
        <taxon>Hirsutella</taxon>
    </lineage>
</organism>
<feature type="transmembrane region" description="Helical" evidence="9">
    <location>
        <begin position="219"/>
        <end position="235"/>
    </location>
</feature>
<evidence type="ECO:0000313" key="11">
    <source>
        <dbReference type="Proteomes" id="UP000824596"/>
    </source>
</evidence>
<evidence type="ECO:0000256" key="1">
    <source>
        <dbReference type="ARBA" id="ARBA00004141"/>
    </source>
</evidence>
<dbReference type="GO" id="GO:0035673">
    <property type="term" value="F:oligopeptide transmembrane transporter activity"/>
    <property type="evidence" value="ECO:0007669"/>
    <property type="project" value="InterPro"/>
</dbReference>
<evidence type="ECO:0000256" key="4">
    <source>
        <dbReference type="ARBA" id="ARBA00022692"/>
    </source>
</evidence>
<evidence type="ECO:0000256" key="5">
    <source>
        <dbReference type="ARBA" id="ARBA00022856"/>
    </source>
</evidence>
<reference evidence="10" key="1">
    <citation type="submission" date="2021-09" db="EMBL/GenBank/DDBJ databases">
        <title>A high-quality genome of the endoparasitic fungus Hirsutella rhossiliensis with a comparison of Hirsutella genomes reveals transposable elements contributing to genome size variation.</title>
        <authorList>
            <person name="Lin R."/>
            <person name="Jiao Y."/>
            <person name="Sun X."/>
            <person name="Ling J."/>
            <person name="Xie B."/>
            <person name="Cheng X."/>
        </authorList>
    </citation>
    <scope>NUCLEOTIDE SEQUENCE</scope>
    <source>
        <strain evidence="10">HR02</strain>
    </source>
</reference>
<dbReference type="PANTHER" id="PTHR22601">
    <property type="entry name" value="ISP4 LIKE PROTEIN"/>
    <property type="match status" value="1"/>
</dbReference>
<keyword evidence="4 9" id="KW-0812">Transmembrane</keyword>
<accession>A0A9P8MS09</accession>
<comment type="caution">
    <text evidence="10">The sequence shown here is derived from an EMBL/GenBank/DDBJ whole genome shotgun (WGS) entry which is preliminary data.</text>
</comment>
<dbReference type="GO" id="GO:0015031">
    <property type="term" value="P:protein transport"/>
    <property type="evidence" value="ECO:0007669"/>
    <property type="project" value="UniProtKB-KW"/>
</dbReference>
<feature type="transmembrane region" description="Helical" evidence="9">
    <location>
        <begin position="295"/>
        <end position="318"/>
    </location>
</feature>
<dbReference type="GeneID" id="68357646"/>
<feature type="transmembrane region" description="Helical" evidence="9">
    <location>
        <begin position="152"/>
        <end position="170"/>
    </location>
</feature>
<keyword evidence="8 9" id="KW-0472">Membrane</keyword>